<evidence type="ECO:0000256" key="13">
    <source>
        <dbReference type="SAM" id="Coils"/>
    </source>
</evidence>
<dbReference type="Gene3D" id="3.30.559.30">
    <property type="entry name" value="Nonribosomal peptide synthetase, condensation domain"/>
    <property type="match status" value="1"/>
</dbReference>
<name>A0A348AN93_9FIRM</name>
<dbReference type="SMART" id="SM00825">
    <property type="entry name" value="PKS_KS"/>
    <property type="match status" value="2"/>
</dbReference>
<evidence type="ECO:0000256" key="4">
    <source>
        <dbReference type="ARBA" id="ARBA00004789"/>
    </source>
</evidence>
<dbReference type="GO" id="GO:0044550">
    <property type="term" value="P:secondary metabolite biosynthetic process"/>
    <property type="evidence" value="ECO:0007669"/>
    <property type="project" value="UniProtKB-ARBA"/>
</dbReference>
<evidence type="ECO:0000256" key="3">
    <source>
        <dbReference type="ARBA" id="ARBA00004496"/>
    </source>
</evidence>
<dbReference type="GO" id="GO:0043041">
    <property type="term" value="P:amino acid activation for nonribosomal peptide biosynthetic process"/>
    <property type="evidence" value="ECO:0007669"/>
    <property type="project" value="UniProtKB-ARBA"/>
</dbReference>
<dbReference type="Gene3D" id="3.40.50.980">
    <property type="match status" value="2"/>
</dbReference>
<dbReference type="GO" id="GO:0005886">
    <property type="term" value="C:plasma membrane"/>
    <property type="evidence" value="ECO:0007669"/>
    <property type="project" value="TreeGrafter"/>
</dbReference>
<feature type="domain" description="Carrier" evidence="14">
    <location>
        <begin position="3323"/>
        <end position="3400"/>
    </location>
</feature>
<dbReference type="InterPro" id="IPR020845">
    <property type="entry name" value="AMP-binding_CS"/>
</dbReference>
<dbReference type="InterPro" id="IPR023213">
    <property type="entry name" value="CAT-like_dom_sf"/>
</dbReference>
<dbReference type="Gene3D" id="2.30.38.10">
    <property type="entry name" value="Luciferase, Domain 3"/>
    <property type="match status" value="1"/>
</dbReference>
<feature type="domain" description="Carrier" evidence="14">
    <location>
        <begin position="2477"/>
        <end position="2558"/>
    </location>
</feature>
<comment type="function">
    <text evidence="2">Involved in some intermediate steps for the synthesis of the antibiotic polyketide bacillaene which is involved in secondary metabolism.</text>
</comment>
<dbReference type="GO" id="GO:0071770">
    <property type="term" value="P:DIM/DIP cell wall layer assembly"/>
    <property type="evidence" value="ECO:0007669"/>
    <property type="project" value="TreeGrafter"/>
</dbReference>
<evidence type="ECO:0000256" key="2">
    <source>
        <dbReference type="ARBA" id="ARBA00003299"/>
    </source>
</evidence>
<dbReference type="PROSITE" id="PS52019">
    <property type="entry name" value="PKS_MFAS_DH"/>
    <property type="match status" value="1"/>
</dbReference>
<dbReference type="Pfam" id="PF14765">
    <property type="entry name" value="PS-DH"/>
    <property type="match status" value="1"/>
</dbReference>
<dbReference type="SUPFAM" id="SSF51735">
    <property type="entry name" value="NAD(P)-binding Rossmann-fold domains"/>
    <property type="match status" value="1"/>
</dbReference>
<feature type="domain" description="Ketosynthase family 3 (KS3)" evidence="15">
    <location>
        <begin position="1126"/>
        <end position="1549"/>
    </location>
</feature>
<dbReference type="Proteomes" id="UP000276437">
    <property type="component" value="Chromosome"/>
</dbReference>
<dbReference type="CDD" id="cd08953">
    <property type="entry name" value="KR_2_SDR_x"/>
    <property type="match status" value="1"/>
</dbReference>
<dbReference type="InterPro" id="IPR006162">
    <property type="entry name" value="Ppantetheine_attach_site"/>
</dbReference>
<dbReference type="InterPro" id="IPR009081">
    <property type="entry name" value="PP-bd_ACP"/>
</dbReference>
<dbReference type="InterPro" id="IPR020807">
    <property type="entry name" value="PKS_DH"/>
</dbReference>
<dbReference type="PANTHER" id="PTHR43775:SF37">
    <property type="entry name" value="SI:DKEY-61P9.11"/>
    <property type="match status" value="1"/>
</dbReference>
<dbReference type="SUPFAM" id="SSF56801">
    <property type="entry name" value="Acetyl-CoA synthetase-like"/>
    <property type="match status" value="1"/>
</dbReference>
<dbReference type="InterPro" id="IPR049900">
    <property type="entry name" value="PKS_mFAS_DH"/>
</dbReference>
<dbReference type="Gene3D" id="1.10.1240.100">
    <property type="match status" value="2"/>
</dbReference>
<dbReference type="InterPro" id="IPR020841">
    <property type="entry name" value="PKS_Beta-ketoAc_synthase_dom"/>
</dbReference>
<reference evidence="17 18" key="1">
    <citation type="journal article" date="2018" name="Int. J. Syst. Evol. Microbiol.">
        <title>Methylomusa anaerophila gen. nov., sp. nov., an anaerobic methanol-utilizing bacterium isolated from a microbial fuel cell.</title>
        <authorList>
            <person name="Amano N."/>
            <person name="Yamamuro A."/>
            <person name="Miyahara M."/>
            <person name="Kouzuma A."/>
            <person name="Abe T."/>
            <person name="Watanabe K."/>
        </authorList>
    </citation>
    <scope>NUCLEOTIDE SEQUENCE [LARGE SCALE GENOMIC DNA]</scope>
    <source>
        <strain evidence="17 18">MMFC1</strain>
    </source>
</reference>
<evidence type="ECO:0000313" key="17">
    <source>
        <dbReference type="EMBL" id="BBB92541.1"/>
    </source>
</evidence>
<dbReference type="Gene3D" id="3.40.47.10">
    <property type="match status" value="2"/>
</dbReference>
<dbReference type="Pfam" id="PF00550">
    <property type="entry name" value="PP-binding"/>
    <property type="match status" value="5"/>
</dbReference>
<dbReference type="InterPro" id="IPR014031">
    <property type="entry name" value="Ketoacyl_synth_C"/>
</dbReference>
<dbReference type="InterPro" id="IPR013968">
    <property type="entry name" value="PKS_KR"/>
</dbReference>
<dbReference type="SUPFAM" id="SSF53901">
    <property type="entry name" value="Thiolase-like"/>
    <property type="match status" value="2"/>
</dbReference>
<evidence type="ECO:0000259" key="14">
    <source>
        <dbReference type="PROSITE" id="PS50075"/>
    </source>
</evidence>
<evidence type="ECO:0000313" key="18">
    <source>
        <dbReference type="Proteomes" id="UP000276437"/>
    </source>
</evidence>
<keyword evidence="17" id="KW-0012">Acyltransferase</keyword>
<evidence type="ECO:0000256" key="6">
    <source>
        <dbReference type="ARBA" id="ARBA00022450"/>
    </source>
</evidence>
<dbReference type="InterPro" id="IPR014030">
    <property type="entry name" value="Ketoacyl_synth_N"/>
</dbReference>
<evidence type="ECO:0000256" key="8">
    <source>
        <dbReference type="ARBA" id="ARBA00022553"/>
    </source>
</evidence>
<feature type="domain" description="Carrier" evidence="14">
    <location>
        <begin position="1021"/>
        <end position="1096"/>
    </location>
</feature>
<dbReference type="InterPro" id="IPR016039">
    <property type="entry name" value="Thiolase-like"/>
</dbReference>
<dbReference type="Pfam" id="PF00109">
    <property type="entry name" value="ketoacyl-synt"/>
    <property type="match status" value="2"/>
</dbReference>
<dbReference type="FunFam" id="2.30.38.10:FF:000001">
    <property type="entry name" value="Non-ribosomal peptide synthetase PvdI"/>
    <property type="match status" value="1"/>
</dbReference>
<dbReference type="Pfam" id="PF08659">
    <property type="entry name" value="KR"/>
    <property type="match status" value="1"/>
</dbReference>
<comment type="pathway">
    <text evidence="4">Antibiotic biosynthesis; bacillaene biosynthesis.</text>
</comment>
<dbReference type="NCBIfam" id="TIGR01733">
    <property type="entry name" value="AA-adenyl-dom"/>
    <property type="match status" value="1"/>
</dbReference>
<evidence type="ECO:0000256" key="5">
    <source>
        <dbReference type="ARBA" id="ARBA00006432"/>
    </source>
</evidence>
<dbReference type="InterPro" id="IPR000873">
    <property type="entry name" value="AMP-dep_synth/lig_dom"/>
</dbReference>
<dbReference type="PROSITE" id="PS00012">
    <property type="entry name" value="PHOSPHOPANTETHEINE"/>
    <property type="match status" value="3"/>
</dbReference>
<evidence type="ECO:0000256" key="9">
    <source>
        <dbReference type="ARBA" id="ARBA00022679"/>
    </source>
</evidence>
<evidence type="ECO:0000256" key="7">
    <source>
        <dbReference type="ARBA" id="ARBA00022490"/>
    </source>
</evidence>
<dbReference type="SMART" id="SM01294">
    <property type="entry name" value="PKS_PP_betabranch"/>
    <property type="match status" value="4"/>
</dbReference>
<dbReference type="OrthoDB" id="1671436at2"/>
<dbReference type="InterPro" id="IPR010071">
    <property type="entry name" value="AA_adenyl_dom"/>
</dbReference>
<keyword evidence="11 13" id="KW-0175">Coiled coil</keyword>
<feature type="domain" description="Ketosynthase family 3 (KS3)" evidence="15">
    <location>
        <begin position="2606"/>
        <end position="3043"/>
    </location>
</feature>
<dbReference type="Pfam" id="PF22336">
    <property type="entry name" value="RhiE-like_linker"/>
    <property type="match status" value="2"/>
</dbReference>
<dbReference type="FunFam" id="3.30.300.30:FF:000010">
    <property type="entry name" value="Enterobactin synthetase component F"/>
    <property type="match status" value="1"/>
</dbReference>
<dbReference type="Pfam" id="PF02801">
    <property type="entry name" value="Ketoacyl-synt_C"/>
    <property type="match status" value="2"/>
</dbReference>
<dbReference type="GO" id="GO:0004315">
    <property type="term" value="F:3-oxoacyl-[acyl-carrier-protein] synthase activity"/>
    <property type="evidence" value="ECO:0007669"/>
    <property type="project" value="InterPro"/>
</dbReference>
<dbReference type="SMART" id="SM00826">
    <property type="entry name" value="PKS_DH"/>
    <property type="match status" value="1"/>
</dbReference>
<dbReference type="SMART" id="SM00823">
    <property type="entry name" value="PKS_PP"/>
    <property type="match status" value="5"/>
</dbReference>
<dbReference type="InterPro" id="IPR045851">
    <property type="entry name" value="AMP-bd_C_sf"/>
</dbReference>
<dbReference type="RefSeq" id="WP_126309456.1">
    <property type="nucleotide sequence ID" value="NZ_AP018449.1"/>
</dbReference>
<dbReference type="Gene3D" id="3.40.50.720">
    <property type="entry name" value="NAD(P)-binding Rossmann-like Domain"/>
    <property type="match status" value="1"/>
</dbReference>
<sequence length="3680" mass="411891">MTPREILDAYKNGKITIRDVQKSLSALENEPLIIPLSEGQKGLWMLQAMSPEMSAYNIPICFRICQQVDVERFKQACRLVMEQYPVLAGTIRQDAGALSQIVKPAEPLAFNQEDISTLENQNIVPYLREKTKEPISLEKGPLMRIYLLSRSTQEYIILFIIHHIVFDGNSVAPFISTLINAYQKLVHDETPEPVVLSQNYNEFVKWEQEMLATEEGEAHRSYWKKQLVEPLPILELPTDHSRPINTSFAGKVASSKLYTELSKQIKSFTYLQSIDISVAFLGIFKLLLHRYTNQEDIIVGIPTIGRPHERFNSLVGYFINMIAIRSQVTSKQIFTRFSRELQLTLADGLDHAAYPFPVLVRELNVPRLQTTAPVFQVAFAYQNFSQFQNLQHLCQQYQEILPFEFVENIHQEGEYELELEVVEQKDNFLLNFKYNPDLFDASTIERMIEHYKNLVQEVLENSDIPFSEYQYLSQIERNSIFLDWNAAKNDFSTESCIHEIFEEQARKMPDVIAIVFEENYYTYQELDKQSSLLASYLQTCGVCPDCLVGICMERSPEMVVGILGILKAGGAYVPMDPNYPDERLDYMIQDSGVSLVLTQSALMDKVRTLSRNRAKSIVLDKMWEEIASTNKGRIIVKREVQPRNLAYVIYTSGSTGKPKGVMVSHASILNTLYFLQANYPMTNQDSYLLKTNYVFDVSVAELFGWFIGNGRLVILPPSGEKSPETIADCISKYKVTHINFVPSMLNVFLIGVLDNKSFLENCPLKYIMVAGEVFPKELANKTVTTFPNANVENIYGPTEASIYAAFFSCSKEKLIQRTIPIGKPISNVKLYILDDNLQIVPIGIPGELCISGEGLARGYLNLPEPTAAKFIENPLEPGTKLYKTGDRVRWLADGNIEFLGRIDHQVKIRGYRIELGEIESQLGTYSKVQDCAVVLKEQDGIKRLIAYYTTNNDDKRALDPQELRKHLNSRLPEYMVPAFYNQLEKMPLTATGKLNRKALMNQEVIVTGDKPAITENRCTIGSKSNIEDRVLKIWKDVLKVSNITPRDGFFDVGGDSILAVVAAQRIKAELNCDFTVTTLFKYPTVQEIGKYIAGLELYDNAHKVNLNNEAYDNQDEIQTSYPEYYQNSLAIIGISCQFPGAKNHIEFWKNLIKAKESIRFFSKEELAELGVSKKLTEHANYVPVQSTITGKALFDPAFFNISPKDAEYMDPQLRLLLLHSWKAVEDAGYTPEQIPDTGVFMSASNSFYQILLSQTMTNNSDEYVSWILAQGGTIPTMISHKLGLKGPSFFVHSNCSSSLSGLYSAYQSLQAGEAEYALVGGATIFPTSNIGYLHQPGLNFSSSGHVKTFDAFADGMVTGEGVAVIILKKALDAIADGDNIYALLRGISLNNDGADKVGFYAPSVKGQSEVIRKVLAHTKVSPETIQYVEAHGTGTKLGDPIEFTALSDVYKEFTDKKQFCGIGSVKTNIGHLDTAAGLAGCIKVALSLYYNKIPASLNYKTPNQSIDFNNSPFYVVDTLRNYQDTLTPLRSALSSIGIGGTNAHAILEQYTAIDTLKSHSDCGNSNNSSLFIIPLSAKDNERLKIYAQNLLNYLVHNREYVYNLADLSYTLQVGRKAMDSRVIFTVQCIDELIEKLEKYIAGETQDCLVGDATQSREFVQLFETGKDCTEMIQALLTRKEYNRLMELWVKGFNIDWNLLYNNTKPQRMSLPTYPFAQVHCWPGNDSNNRQLTEKVGVSLHPLVHQNTSNLFEQRFSSVFTGQEFFLSDHVIKGQRILPGVAYLELAREAAEQAAGELEEKNSSIRLKNVVWTRPVIVGNEPVKVHIGLCAEENGDIMYEVYQDSKFEAEHTVYSQGSAMFSTVTDVPNLDISALQAECNQRAFSAKQCYELFESMGFDYGPAHQGIKELYVGQAKVLVRLGLPLSVSGTEEDFVLHPSMMDSALQASIGLIWGVGGAVKPAMPFALDELEILQPCTASMWALVRASGNRVMDDKIQKLDIDLCDDQGLICVRMKGFSIRLLEDEGVLTETSATTGTLLCFPGWKEQFALSQGTIAEYVRHLIVLCEPTGIGVKNIETQIPGAQCVVLQSGQNCIAERFQAYAVQLFTEIQSIIREKQTGYTLIQIVVPNQKEQQLFSGLLGLLKTAMQENSKLVGQLIEISPEDNSGQIVERLKENRLCLDHHIRYLDGKRWIVEWSEIEDSAEEVTHPWKNQGCYLITGGTGALGLIFAEEIVRKVQSAALILTGRSPLTKDKQAKLRELEQMGAKILIKQVDVTQKAAVDDLFQTIKKDFGRLDGIIHGAGVISDNYIIKKSQQELQTVLAPKVTGLVNLDQASKNMPLDFFILLSSGSGVVGNPGQADYAAANAFMDAYARYRNALVMAKQRQGQTLAIDWPLWKDGGMRVDAKTEKMLGRNTGMIAMDTSTGMQALYRIITAGKEQVIVMVGEVAKLKRSFLSAAATTVPTINIMPEVSQPEIDISNLEYKILADFSQVVSTLLKVRVEDIDVNTEFTEYGFDSIALTEFANVLNQKYSLDLNPTIFFEYATLKKLTKYVLEKYQSSIGIHFTKKREQLFAKPTAKKDIGTHHHAQFKRTSTLVKSQIDSKTEPVAIVGMSGLFPMAKNLNEFWESLAGGKDCITEVPNDRWDWREYYGDPEKEANKTKVKWGGFIEGVDEFDPLFFGISPREAEVMDPQQRLMMTYIWKAIEDAGYSAQSLSGTQTAIFVGTTSSTYSLLLAKANINIEGYSFTGLVPSVGPNRMSYFLNVHGPSEPIETACSSSLVAIHRAVCALNDGACEMAIAGGVHIMLTPEAHISFSKAGMLCEDGRCKTFSDKANGYVRGEGVGMLFLKKLKDAEEAGDHIYGVILGTAENHGGRANSLTAPNPKAQAEVLKAAYIKANIDPRSVSYVEAHGTGTELGDPIEINGLKTAFKELYRLTGDTEVSNAHCGLGSVKTNIGHLELASGVAGVIKVLLQLKHKTLAKSLHCDTLNPYIQLENSPFYILQETKEWKTLHSPDGSELPRRAGISSFGFGGVNAHVVIEEYIPQALALSQSRVFSDNPAIILLSAKNKDRLYEQAKQLLAAIQEQQFTDDDLANMAYTLQVGRQPMEERLAVIVDSIQELAEKLSGFLKEQDNVSDLFRGHVKSNKDTITIFDADEELQEVIHKWIQRKKYDKLLDFWVKGLNFDWQKLYGDSKLNRISLPGYPFGRERYWIPTAETKPSEEIMKVASASSQQQDSSILSKPSIKLTVSPNIVQSTTESISDTSDNPKALVLRNLSNDAVSDTKIVEQPGKSINDSLITLSTLPEEHHDKPKAPNNIQAFSPDVLLEALATSLAEVLYIKREDIDIDEKFIDLGLDSILSVEWVKLLEKQYRITVQVINVYNYPSLSEFSTFFQKELDKHNRVATDSIIQIPEEVTPAVETVTSAFETTKTQTQGKIVSVAVLQEELAASLAEVLYLKHNDIDIDEKFVDLGLDSILGVEWIKLLDKQYGTSIPSTKLYDFPNLCEFTEFFKKEIDKKTEYSQPSIQEYLELANDTQASELNKTNIQIEKLECNTGGTILMEELATSLASVLYVPYNEVNIDENFIDLGLDSVLCVEWIQTINKRFDLSIPVTKIYDCPSLREFAKYLETELYKEREKMNQEQAKVVLSLDDILQKVQQGTLAVEQAANYYQHHYKI</sequence>
<feature type="active site" description="Proton acceptor; for dehydratase activity" evidence="12">
    <location>
        <position position="1769"/>
    </location>
</feature>
<dbReference type="UniPathway" id="UPA01003"/>
<dbReference type="InterPro" id="IPR001242">
    <property type="entry name" value="Condensation_dom"/>
</dbReference>
<dbReference type="Pfam" id="PF13193">
    <property type="entry name" value="AMP-binding_C"/>
    <property type="match status" value="1"/>
</dbReference>
<evidence type="ECO:0000256" key="11">
    <source>
        <dbReference type="ARBA" id="ARBA00023054"/>
    </source>
</evidence>
<dbReference type="InterPro" id="IPR036736">
    <property type="entry name" value="ACP-like_sf"/>
</dbReference>
<evidence type="ECO:0000256" key="10">
    <source>
        <dbReference type="ARBA" id="ARBA00022737"/>
    </source>
</evidence>
<dbReference type="InterPro" id="IPR050091">
    <property type="entry name" value="PKS_NRPS_Biosynth_Enz"/>
</dbReference>
<dbReference type="PROSITE" id="PS50075">
    <property type="entry name" value="CARRIER"/>
    <property type="match status" value="5"/>
</dbReference>
<feature type="domain" description="Carrier" evidence="14">
    <location>
        <begin position="3558"/>
        <end position="3635"/>
    </location>
</feature>
<gene>
    <name evidence="17" type="primary">pksN_3</name>
    <name evidence="17" type="ORF">MAMMFC1_03236</name>
</gene>
<dbReference type="SUPFAM" id="SSF52777">
    <property type="entry name" value="CoA-dependent acyltransferases"/>
    <property type="match status" value="2"/>
</dbReference>
<dbReference type="GO" id="GO:0031177">
    <property type="term" value="F:phosphopantetheine binding"/>
    <property type="evidence" value="ECO:0007669"/>
    <property type="project" value="InterPro"/>
</dbReference>
<dbReference type="FunFam" id="3.40.50.12780:FF:000012">
    <property type="entry name" value="Non-ribosomal peptide synthetase"/>
    <property type="match status" value="1"/>
</dbReference>
<dbReference type="InterPro" id="IPR025110">
    <property type="entry name" value="AMP-bd_C"/>
</dbReference>
<organism evidence="17 18">
    <name type="scientific">Methylomusa anaerophila</name>
    <dbReference type="NCBI Taxonomy" id="1930071"/>
    <lineage>
        <taxon>Bacteria</taxon>
        <taxon>Bacillati</taxon>
        <taxon>Bacillota</taxon>
        <taxon>Negativicutes</taxon>
        <taxon>Selenomonadales</taxon>
        <taxon>Sporomusaceae</taxon>
        <taxon>Methylomusa</taxon>
    </lineage>
</organism>
<comment type="cofactor">
    <cofactor evidence="1">
        <name>pantetheine 4'-phosphate</name>
        <dbReference type="ChEBI" id="CHEBI:47942"/>
    </cofactor>
</comment>
<dbReference type="Gene3D" id="3.30.300.30">
    <property type="match status" value="1"/>
</dbReference>
<dbReference type="EC" id="2.3.1.-" evidence="17"/>
<comment type="subcellular location">
    <subcellularLocation>
        <location evidence="3">Cytoplasm</location>
    </subcellularLocation>
</comment>
<dbReference type="PROSITE" id="PS00455">
    <property type="entry name" value="AMP_BINDING"/>
    <property type="match status" value="1"/>
</dbReference>
<dbReference type="PROSITE" id="PS52004">
    <property type="entry name" value="KS3_2"/>
    <property type="match status" value="2"/>
</dbReference>
<keyword evidence="10" id="KW-0677">Repeat</keyword>
<feature type="domain" description="Carrier" evidence="14">
    <location>
        <begin position="3441"/>
        <end position="3518"/>
    </location>
</feature>
<comment type="similarity">
    <text evidence="5">Belongs to the ATP-dependent AMP-binding enzyme family.</text>
</comment>
<accession>A0A348AN93</accession>
<proteinExistence type="inferred from homology"/>
<keyword evidence="8" id="KW-0597">Phosphoprotein</keyword>
<dbReference type="EMBL" id="AP018449">
    <property type="protein sequence ID" value="BBB92541.1"/>
    <property type="molecule type" value="Genomic_DNA"/>
</dbReference>
<dbReference type="SUPFAM" id="SSF47336">
    <property type="entry name" value="ACP-like"/>
    <property type="match status" value="5"/>
</dbReference>
<dbReference type="InterPro" id="IPR042104">
    <property type="entry name" value="PKS_dehydratase_sf"/>
</dbReference>
<dbReference type="Pfam" id="PF21089">
    <property type="entry name" value="PKS_DH_N"/>
    <property type="match status" value="1"/>
</dbReference>
<dbReference type="InterPro" id="IPR018201">
    <property type="entry name" value="Ketoacyl_synth_AS"/>
</dbReference>
<dbReference type="InterPro" id="IPR049552">
    <property type="entry name" value="PKS_DH_N"/>
</dbReference>
<dbReference type="Pfam" id="PF00668">
    <property type="entry name" value="Condensation"/>
    <property type="match status" value="1"/>
</dbReference>
<dbReference type="GO" id="GO:0004312">
    <property type="term" value="F:fatty acid synthase activity"/>
    <property type="evidence" value="ECO:0007669"/>
    <property type="project" value="TreeGrafter"/>
</dbReference>
<evidence type="ECO:0000259" key="15">
    <source>
        <dbReference type="PROSITE" id="PS52004"/>
    </source>
</evidence>
<feature type="active site" description="Proton donor; for dehydratase activity" evidence="12">
    <location>
        <position position="1941"/>
    </location>
</feature>
<keyword evidence="18" id="KW-1185">Reference proteome</keyword>
<feature type="region of interest" description="C-terminal hotdog fold" evidence="12">
    <location>
        <begin position="1879"/>
        <end position="2027"/>
    </location>
</feature>
<evidence type="ECO:0000256" key="12">
    <source>
        <dbReference type="PROSITE-ProRule" id="PRU01363"/>
    </source>
</evidence>
<evidence type="ECO:0000259" key="16">
    <source>
        <dbReference type="PROSITE" id="PS52019"/>
    </source>
</evidence>
<dbReference type="Pfam" id="PF00501">
    <property type="entry name" value="AMP-binding"/>
    <property type="match status" value="1"/>
</dbReference>
<dbReference type="InterPro" id="IPR057326">
    <property type="entry name" value="KR_dom"/>
</dbReference>
<dbReference type="CDD" id="cd00833">
    <property type="entry name" value="PKS"/>
    <property type="match status" value="2"/>
</dbReference>
<dbReference type="FunFam" id="3.40.47.10:FF:000019">
    <property type="entry name" value="Polyketide synthase type I"/>
    <property type="match status" value="1"/>
</dbReference>
<dbReference type="InterPro" id="IPR036291">
    <property type="entry name" value="NAD(P)-bd_dom_sf"/>
</dbReference>
<keyword evidence="9 17" id="KW-0808">Transferase</keyword>
<dbReference type="PROSITE" id="PS00606">
    <property type="entry name" value="KS3_1"/>
    <property type="match status" value="1"/>
</dbReference>
<feature type="coiled-coil region" evidence="13">
    <location>
        <begin position="1780"/>
        <end position="1807"/>
    </location>
</feature>
<dbReference type="InterPro" id="IPR049551">
    <property type="entry name" value="PKS_DH_C"/>
</dbReference>
<evidence type="ECO:0000256" key="1">
    <source>
        <dbReference type="ARBA" id="ARBA00001957"/>
    </source>
</evidence>
<feature type="region of interest" description="N-terminal hotdog fold" evidence="12">
    <location>
        <begin position="1740"/>
        <end position="1865"/>
    </location>
</feature>
<dbReference type="Gene3D" id="3.10.129.110">
    <property type="entry name" value="Polyketide synthase dehydratase"/>
    <property type="match status" value="1"/>
</dbReference>
<keyword evidence="6" id="KW-0596">Phosphopantetheine</keyword>
<dbReference type="Gene3D" id="3.30.559.10">
    <property type="entry name" value="Chloramphenicol acetyltransferase-like domain"/>
    <property type="match status" value="1"/>
</dbReference>
<dbReference type="GO" id="GO:0005737">
    <property type="term" value="C:cytoplasm"/>
    <property type="evidence" value="ECO:0007669"/>
    <property type="project" value="UniProtKB-SubCell"/>
</dbReference>
<dbReference type="InterPro" id="IPR054514">
    <property type="entry name" value="RhiE-like_linker"/>
</dbReference>
<protein>
    <submittedName>
        <fullName evidence="17">Polyketide synthase PksN</fullName>
        <ecNumber evidence="17">2.3.1.-</ecNumber>
    </submittedName>
</protein>
<dbReference type="InterPro" id="IPR020806">
    <property type="entry name" value="PKS_PP-bd"/>
</dbReference>
<keyword evidence="7" id="KW-0963">Cytoplasm</keyword>
<dbReference type="KEGG" id="mana:MAMMFC1_03236"/>
<dbReference type="PANTHER" id="PTHR43775">
    <property type="entry name" value="FATTY ACID SYNTHASE"/>
    <property type="match status" value="1"/>
</dbReference>
<feature type="domain" description="PKS/mFAS DH" evidence="16">
    <location>
        <begin position="1740"/>
        <end position="2027"/>
    </location>
</feature>
<dbReference type="CDD" id="cd05930">
    <property type="entry name" value="A_NRPS"/>
    <property type="match status" value="1"/>
</dbReference>
<dbReference type="GO" id="GO:0006633">
    <property type="term" value="P:fatty acid biosynthetic process"/>
    <property type="evidence" value="ECO:0007669"/>
    <property type="project" value="InterPro"/>
</dbReference>
<dbReference type="SMART" id="SM00822">
    <property type="entry name" value="PKS_KR"/>
    <property type="match status" value="1"/>
</dbReference>
<dbReference type="Gene3D" id="1.10.1200.10">
    <property type="entry name" value="ACP-like"/>
    <property type="match status" value="5"/>
</dbReference>
<dbReference type="FunFam" id="3.40.50.980:FF:000001">
    <property type="entry name" value="Non-ribosomal peptide synthetase"/>
    <property type="match status" value="1"/>
</dbReference>